<keyword evidence="6" id="KW-0503">Monooxygenase</keyword>
<proteinExistence type="inferred from homology"/>
<evidence type="ECO:0000256" key="1">
    <source>
        <dbReference type="ARBA" id="ARBA00009183"/>
    </source>
</evidence>
<name>A0A813RUN7_9BILA</name>
<dbReference type="InterPro" id="IPR028227">
    <property type="entry name" value="UPF0449"/>
</dbReference>
<keyword evidence="2 6" id="KW-0285">Flavoprotein</keyword>
<evidence type="ECO:0000256" key="6">
    <source>
        <dbReference type="RuleBase" id="RU361177"/>
    </source>
</evidence>
<evidence type="ECO:0000313" key="7">
    <source>
        <dbReference type="EMBL" id="CAF0787325.1"/>
    </source>
</evidence>
<keyword evidence="3 6" id="KW-0274">FAD</keyword>
<dbReference type="GO" id="GO:0004499">
    <property type="term" value="F:N,N-dimethylaniline monooxygenase activity"/>
    <property type="evidence" value="ECO:0007669"/>
    <property type="project" value="InterPro"/>
</dbReference>
<evidence type="ECO:0000256" key="3">
    <source>
        <dbReference type="ARBA" id="ARBA00022827"/>
    </source>
</evidence>
<dbReference type="InterPro" id="IPR050346">
    <property type="entry name" value="FMO-like"/>
</dbReference>
<accession>A0A813RUN7</accession>
<comment type="cofactor">
    <cofactor evidence="6">
        <name>FAD</name>
        <dbReference type="ChEBI" id="CHEBI:57692"/>
    </cofactor>
</comment>
<dbReference type="Pfam" id="PF15136">
    <property type="entry name" value="UPF0449"/>
    <property type="match status" value="1"/>
</dbReference>
<evidence type="ECO:0000313" key="8">
    <source>
        <dbReference type="Proteomes" id="UP000663882"/>
    </source>
</evidence>
<evidence type="ECO:0000256" key="4">
    <source>
        <dbReference type="ARBA" id="ARBA00022857"/>
    </source>
</evidence>
<dbReference type="GO" id="GO:0050660">
    <property type="term" value="F:flavin adenine dinucleotide binding"/>
    <property type="evidence" value="ECO:0007669"/>
    <property type="project" value="InterPro"/>
</dbReference>
<dbReference type="Gene3D" id="3.50.50.60">
    <property type="entry name" value="FAD/NAD(P)-binding domain"/>
    <property type="match status" value="1"/>
</dbReference>
<sequence>MKEKLEIPSPPTFSQMMEDLEIMSSDEKIFKLLQFEQLAEQSKQDETTNQNTIEQTYQLINEFLARLETLQRLDTSLTTQNDTTNDQLEKKLKDIIEQLQMCLNKLQTNSFSNTKTQTKKHRMRNVAIIGGGVCGLICIKCCLDGDLSPTCYEMTNDIGGLWNYNNNSIDGKASVMKSTVINTSKEFMAFSDYPPPIEYPNYMHNTKLLEYFRMYATNFNLIKYIRFQRQVTRIQPADDYEQTGCWLIYSIDAEEKNNETCEKYDAVMLATGHHAYPRWANFPGLENFKGMYYDD</sequence>
<comment type="caution">
    <text evidence="7">The sequence shown here is derived from an EMBL/GenBank/DDBJ whole genome shotgun (WGS) entry which is preliminary data.</text>
</comment>
<protein>
    <recommendedName>
        <fullName evidence="6">Flavin-containing monooxygenase</fullName>
        <ecNumber evidence="6">1.-.-.-</ecNumber>
    </recommendedName>
</protein>
<dbReference type="InterPro" id="IPR020946">
    <property type="entry name" value="Flavin_mOase-like"/>
</dbReference>
<gene>
    <name evidence="7" type="ORF">RFH988_LOCUS3235</name>
</gene>
<dbReference type="PRINTS" id="PR00370">
    <property type="entry name" value="FMOXYGENASE"/>
</dbReference>
<reference evidence="7" key="1">
    <citation type="submission" date="2021-02" db="EMBL/GenBank/DDBJ databases">
        <authorList>
            <person name="Nowell W R."/>
        </authorList>
    </citation>
    <scope>NUCLEOTIDE SEQUENCE</scope>
</reference>
<evidence type="ECO:0000256" key="2">
    <source>
        <dbReference type="ARBA" id="ARBA00022630"/>
    </source>
</evidence>
<dbReference type="AlphaFoldDB" id="A0A813RUN7"/>
<dbReference type="Pfam" id="PF00743">
    <property type="entry name" value="FMO-like"/>
    <property type="match status" value="1"/>
</dbReference>
<dbReference type="GO" id="GO:0050661">
    <property type="term" value="F:NADP binding"/>
    <property type="evidence" value="ECO:0007669"/>
    <property type="project" value="InterPro"/>
</dbReference>
<dbReference type="InterPro" id="IPR000960">
    <property type="entry name" value="Flavin_mOase"/>
</dbReference>
<dbReference type="EC" id="1.-.-.-" evidence="6"/>
<dbReference type="OrthoDB" id="9996473at2759"/>
<keyword evidence="5 6" id="KW-0560">Oxidoreductase</keyword>
<dbReference type="Proteomes" id="UP000663882">
    <property type="component" value="Unassembled WGS sequence"/>
</dbReference>
<keyword evidence="4" id="KW-0521">NADP</keyword>
<dbReference type="PANTHER" id="PTHR23023">
    <property type="entry name" value="DIMETHYLANILINE MONOOXYGENASE"/>
    <property type="match status" value="1"/>
</dbReference>
<dbReference type="SUPFAM" id="SSF51905">
    <property type="entry name" value="FAD/NAD(P)-binding domain"/>
    <property type="match status" value="1"/>
</dbReference>
<organism evidence="7 8">
    <name type="scientific">Rotaria sordida</name>
    <dbReference type="NCBI Taxonomy" id="392033"/>
    <lineage>
        <taxon>Eukaryota</taxon>
        <taxon>Metazoa</taxon>
        <taxon>Spiralia</taxon>
        <taxon>Gnathifera</taxon>
        <taxon>Rotifera</taxon>
        <taxon>Eurotatoria</taxon>
        <taxon>Bdelloidea</taxon>
        <taxon>Philodinida</taxon>
        <taxon>Philodinidae</taxon>
        <taxon>Rotaria</taxon>
    </lineage>
</organism>
<dbReference type="InterPro" id="IPR036188">
    <property type="entry name" value="FAD/NAD-bd_sf"/>
</dbReference>
<comment type="similarity">
    <text evidence="1 6">Belongs to the FMO family.</text>
</comment>
<dbReference type="EMBL" id="CAJNOO010000075">
    <property type="protein sequence ID" value="CAF0787325.1"/>
    <property type="molecule type" value="Genomic_DNA"/>
</dbReference>
<evidence type="ECO:0000256" key="5">
    <source>
        <dbReference type="ARBA" id="ARBA00023002"/>
    </source>
</evidence>